<dbReference type="PROSITE" id="PS50294">
    <property type="entry name" value="WD_REPEATS_REGION"/>
    <property type="match status" value="2"/>
</dbReference>
<dbReference type="GO" id="GO:0071541">
    <property type="term" value="C:eukaryotic translation initiation factor 3 complex, eIF3m"/>
    <property type="evidence" value="ECO:0007669"/>
    <property type="project" value="TreeGrafter"/>
</dbReference>
<keyword evidence="7" id="KW-1185">Reference proteome</keyword>
<sequence length="87" mass="9890">MRPILLQGHERSLTQIKFNKEGDLLFSCSKDHVINVWFSHNGERLGTYEGHNGAVWTIDVDSQSRFLVSGSADNEMRLWDVPTGKCL</sequence>
<evidence type="ECO:0000256" key="4">
    <source>
        <dbReference type="ARBA" id="ARBA00040390"/>
    </source>
</evidence>
<dbReference type="Proteomes" id="UP000298061">
    <property type="component" value="Unassembled WGS sequence"/>
</dbReference>
<dbReference type="PANTHER" id="PTHR19877">
    <property type="entry name" value="EUKARYOTIC TRANSLATION INITIATION FACTOR 3 SUBUNIT I"/>
    <property type="match status" value="1"/>
</dbReference>
<dbReference type="PROSITE" id="PS50082">
    <property type="entry name" value="WD_REPEATS_2"/>
    <property type="match status" value="2"/>
</dbReference>
<dbReference type="GO" id="GO:0002183">
    <property type="term" value="P:cytoplasmic translational initiation"/>
    <property type="evidence" value="ECO:0007669"/>
    <property type="project" value="TreeGrafter"/>
</dbReference>
<dbReference type="PROSITE" id="PS00678">
    <property type="entry name" value="WD_REPEATS_1"/>
    <property type="match status" value="1"/>
</dbReference>
<feature type="repeat" description="WD" evidence="5">
    <location>
        <begin position="6"/>
        <end position="47"/>
    </location>
</feature>
<dbReference type="STRING" id="135208.A0A4Z0A2G2"/>
<reference evidence="6 7" key="1">
    <citation type="submission" date="2019-02" db="EMBL/GenBank/DDBJ databases">
        <title>Genome sequencing of the rare red list fungi Hericium alpestre (H. flagellum).</title>
        <authorList>
            <person name="Buettner E."/>
            <person name="Kellner H."/>
        </authorList>
    </citation>
    <scope>NUCLEOTIDE SEQUENCE [LARGE SCALE GENOMIC DNA]</scope>
    <source>
        <strain evidence="6 7">DSM 108284</strain>
    </source>
</reference>
<keyword evidence="2" id="KW-0677">Repeat</keyword>
<accession>A0A4Z0A2G2</accession>
<dbReference type="InterPro" id="IPR036322">
    <property type="entry name" value="WD40_repeat_dom_sf"/>
</dbReference>
<feature type="repeat" description="WD" evidence="5">
    <location>
        <begin position="48"/>
        <end position="87"/>
    </location>
</feature>
<evidence type="ECO:0000256" key="5">
    <source>
        <dbReference type="PROSITE-ProRule" id="PRU00221"/>
    </source>
</evidence>
<evidence type="ECO:0000256" key="1">
    <source>
        <dbReference type="ARBA" id="ARBA00022574"/>
    </source>
</evidence>
<dbReference type="Gene3D" id="2.130.10.10">
    <property type="entry name" value="YVTN repeat-like/Quinoprotein amine dehydrogenase"/>
    <property type="match status" value="1"/>
</dbReference>
<comment type="similarity">
    <text evidence="3">Belongs to the WD repeat STRAP family.</text>
</comment>
<dbReference type="InterPro" id="IPR001680">
    <property type="entry name" value="WD40_rpt"/>
</dbReference>
<evidence type="ECO:0000256" key="2">
    <source>
        <dbReference type="ARBA" id="ARBA00022737"/>
    </source>
</evidence>
<dbReference type="GO" id="GO:0003743">
    <property type="term" value="F:translation initiation factor activity"/>
    <property type="evidence" value="ECO:0007669"/>
    <property type="project" value="TreeGrafter"/>
</dbReference>
<organism evidence="6 7">
    <name type="scientific">Hericium alpestre</name>
    <dbReference type="NCBI Taxonomy" id="135208"/>
    <lineage>
        <taxon>Eukaryota</taxon>
        <taxon>Fungi</taxon>
        <taxon>Dikarya</taxon>
        <taxon>Basidiomycota</taxon>
        <taxon>Agaricomycotina</taxon>
        <taxon>Agaricomycetes</taxon>
        <taxon>Russulales</taxon>
        <taxon>Hericiaceae</taxon>
        <taxon>Hericium</taxon>
    </lineage>
</organism>
<gene>
    <name evidence="6" type="ORF">EWM64_g3094</name>
</gene>
<comment type="caution">
    <text evidence="6">The sequence shown here is derived from an EMBL/GenBank/DDBJ whole genome shotgun (WGS) entry which is preliminary data.</text>
</comment>
<dbReference type="AlphaFoldDB" id="A0A4Z0A2G2"/>
<dbReference type="SUPFAM" id="SSF50978">
    <property type="entry name" value="WD40 repeat-like"/>
    <property type="match status" value="1"/>
</dbReference>
<name>A0A4Z0A2G2_9AGAM</name>
<dbReference type="InterPro" id="IPR015943">
    <property type="entry name" value="WD40/YVTN_repeat-like_dom_sf"/>
</dbReference>
<protein>
    <recommendedName>
        <fullName evidence="4">Serine-threonine kinase receptor-associated protein</fullName>
    </recommendedName>
</protein>
<dbReference type="InterPro" id="IPR019775">
    <property type="entry name" value="WD40_repeat_CS"/>
</dbReference>
<feature type="non-terminal residue" evidence="6">
    <location>
        <position position="87"/>
    </location>
</feature>
<evidence type="ECO:0000313" key="6">
    <source>
        <dbReference type="EMBL" id="TFY80915.1"/>
    </source>
</evidence>
<dbReference type="EMBL" id="SFCI01000272">
    <property type="protein sequence ID" value="TFY80915.1"/>
    <property type="molecule type" value="Genomic_DNA"/>
</dbReference>
<dbReference type="OrthoDB" id="24966at2759"/>
<keyword evidence="1 5" id="KW-0853">WD repeat</keyword>
<dbReference type="PANTHER" id="PTHR19877:SF1">
    <property type="entry name" value="EUKARYOTIC TRANSLATION INITIATION FACTOR 3 SUBUNIT I"/>
    <property type="match status" value="1"/>
</dbReference>
<proteinExistence type="inferred from homology"/>
<evidence type="ECO:0000256" key="3">
    <source>
        <dbReference type="ARBA" id="ARBA00038394"/>
    </source>
</evidence>
<dbReference type="Pfam" id="PF00400">
    <property type="entry name" value="WD40"/>
    <property type="match status" value="2"/>
</dbReference>
<evidence type="ECO:0000313" key="7">
    <source>
        <dbReference type="Proteomes" id="UP000298061"/>
    </source>
</evidence>
<dbReference type="SMART" id="SM00320">
    <property type="entry name" value="WD40"/>
    <property type="match status" value="2"/>
</dbReference>
<dbReference type="GO" id="GO:0003723">
    <property type="term" value="F:RNA binding"/>
    <property type="evidence" value="ECO:0007669"/>
    <property type="project" value="TreeGrafter"/>
</dbReference>